<dbReference type="InterPro" id="IPR005123">
    <property type="entry name" value="Oxoglu/Fe-dep_dioxygenase_dom"/>
</dbReference>
<evidence type="ECO:0000256" key="2">
    <source>
        <dbReference type="ARBA" id="ARBA00022723"/>
    </source>
</evidence>
<comment type="cofactor">
    <cofactor evidence="1">
        <name>L-ascorbate</name>
        <dbReference type="ChEBI" id="CHEBI:38290"/>
    </cofactor>
</comment>
<feature type="domain" description="Fe2OG dioxygenase" evidence="7">
    <location>
        <begin position="673"/>
        <end position="788"/>
    </location>
</feature>
<feature type="compositionally biased region" description="Acidic residues" evidence="6">
    <location>
        <begin position="491"/>
        <end position="504"/>
    </location>
</feature>
<evidence type="ECO:0000259" key="7">
    <source>
        <dbReference type="PROSITE" id="PS51471"/>
    </source>
</evidence>
<evidence type="ECO:0000256" key="5">
    <source>
        <dbReference type="ARBA" id="ARBA00023004"/>
    </source>
</evidence>
<evidence type="ECO:0000313" key="9">
    <source>
        <dbReference type="Proteomes" id="UP000291116"/>
    </source>
</evidence>
<feature type="compositionally biased region" description="Pro residues" evidence="6">
    <location>
        <begin position="89"/>
        <end position="105"/>
    </location>
</feature>
<feature type="region of interest" description="Disordered" evidence="6">
    <location>
        <begin position="490"/>
        <end position="515"/>
    </location>
</feature>
<feature type="region of interest" description="Disordered" evidence="6">
    <location>
        <begin position="602"/>
        <end position="641"/>
    </location>
</feature>
<dbReference type="InterPro" id="IPR045054">
    <property type="entry name" value="P4HA-like"/>
</dbReference>
<dbReference type="SMART" id="SM00702">
    <property type="entry name" value="P4Hc"/>
    <property type="match status" value="1"/>
</dbReference>
<organism evidence="8 9">
    <name type="scientific">Pseudo-nitzschia multistriata</name>
    <dbReference type="NCBI Taxonomy" id="183589"/>
    <lineage>
        <taxon>Eukaryota</taxon>
        <taxon>Sar</taxon>
        <taxon>Stramenopiles</taxon>
        <taxon>Ochrophyta</taxon>
        <taxon>Bacillariophyta</taxon>
        <taxon>Bacillariophyceae</taxon>
        <taxon>Bacillariophycidae</taxon>
        <taxon>Bacillariales</taxon>
        <taxon>Bacillariaceae</taxon>
        <taxon>Pseudo-nitzschia</taxon>
    </lineage>
</organism>
<dbReference type="PANTHER" id="PTHR10869:SF246">
    <property type="entry name" value="TRANSMEMBRANE PROLYL 4-HYDROXYLASE"/>
    <property type="match status" value="1"/>
</dbReference>
<keyword evidence="9" id="KW-1185">Reference proteome</keyword>
<dbReference type="GO" id="GO:0031418">
    <property type="term" value="F:L-ascorbic acid binding"/>
    <property type="evidence" value="ECO:0007669"/>
    <property type="project" value="InterPro"/>
</dbReference>
<keyword evidence="4" id="KW-0560">Oxidoreductase</keyword>
<dbReference type="OrthoDB" id="420380at2759"/>
<dbReference type="Pfam" id="PF13640">
    <property type="entry name" value="2OG-FeII_Oxy_3"/>
    <property type="match status" value="1"/>
</dbReference>
<protein>
    <recommendedName>
        <fullName evidence="7">Fe2OG dioxygenase domain-containing protein</fullName>
    </recommendedName>
</protein>
<feature type="region of interest" description="Disordered" evidence="6">
    <location>
        <begin position="203"/>
        <end position="229"/>
    </location>
</feature>
<evidence type="ECO:0000256" key="1">
    <source>
        <dbReference type="ARBA" id="ARBA00001961"/>
    </source>
</evidence>
<evidence type="ECO:0000256" key="6">
    <source>
        <dbReference type="SAM" id="MobiDB-lite"/>
    </source>
</evidence>
<dbReference type="Proteomes" id="UP000291116">
    <property type="component" value="Unassembled WGS sequence"/>
</dbReference>
<sequence length="815" mass="88591">MALWQFFVFSIDKTNPTTYFCNPSFREKAIEQRPTATSKPAPAPSPTIDREPSNESGPSRPSTAQPGTTHSTTTTAATDPFRSNTTFLVPPPHHPPMALPNPPPSGSRTRRGKYSLLSRRAVCAILFASIGPGTGTLAASATASCEATTAAAAAADYERACLLDPLSLFRASAGSSSSGSPTPCLERESFGAFVLVGAGGAAAGDDSDDNNEADAGDSPAASGPACTNLDGDEECEAMAAPVVRAPGNPLPTHQCLMNPSYMLERCARSCYSCFALGGDDGTEPGAECGQQQEQEQEQQHETRVSIGVGQVLPEASSVRGTEVLEDWEEELSRRGLPSFERAWALLTEEFYSVATTTAGYMAGTVFANNHDGSDGDNDDGNHEFDDDDDSFAAFAASLHGYGPARRSCRNYDPLCTFRVAMARVLDGLGDENKDEDGGPFQNSYCSGEPRAAQLCGPACGACHELVLTGSELQTYEDCLTNETLDAFVESKEDDENDEDQDEENPPQPYNNVSNGRTIDDLFRRVLGELPYGDGEDRSGLTYTPTVLSRPSIDVHKHSNRPLSEVLSNGNGDGPPVLLGGPWIVVLDGFLTDEECDALIQQGDSIGREQSTIEDDLEDEEEEQEENGDSESEPEPEWRTSTTAWCQESCVDDPVVQRIQRKIGLTTGVLDEDYYENLQVLRYVPGQYYNEHHDEEGDQHDEKFLPDGPRVLTFFLYLNDVEDGGETRFTDVLGDGTGVYVDVKPKKGRSLLWPSMLSGDLLAYDVRTFHAALEVRKGTKHAANAWLHLRDYRNCPCAYDDLEELKEKLLDDVMVK</sequence>
<dbReference type="GO" id="GO:0005783">
    <property type="term" value="C:endoplasmic reticulum"/>
    <property type="evidence" value="ECO:0007669"/>
    <property type="project" value="TreeGrafter"/>
</dbReference>
<accession>A0A448YWX3</accession>
<dbReference type="GO" id="GO:0005506">
    <property type="term" value="F:iron ion binding"/>
    <property type="evidence" value="ECO:0007669"/>
    <property type="project" value="InterPro"/>
</dbReference>
<dbReference type="Gene3D" id="2.60.120.620">
    <property type="entry name" value="q2cbj1_9rhob like domain"/>
    <property type="match status" value="1"/>
</dbReference>
<dbReference type="PANTHER" id="PTHR10869">
    <property type="entry name" value="PROLYL 4-HYDROXYLASE ALPHA SUBUNIT"/>
    <property type="match status" value="1"/>
</dbReference>
<dbReference type="PROSITE" id="PS51471">
    <property type="entry name" value="FE2OG_OXY"/>
    <property type="match status" value="1"/>
</dbReference>
<dbReference type="AlphaFoldDB" id="A0A448YWX3"/>
<evidence type="ECO:0000313" key="8">
    <source>
        <dbReference type="EMBL" id="VEU34285.1"/>
    </source>
</evidence>
<feature type="compositionally biased region" description="Acidic residues" evidence="6">
    <location>
        <begin position="611"/>
        <end position="634"/>
    </location>
</feature>
<feature type="compositionally biased region" description="Low complexity" evidence="6">
    <location>
        <begin position="63"/>
        <end position="78"/>
    </location>
</feature>
<name>A0A448YWX3_9STRA</name>
<dbReference type="GO" id="GO:0004656">
    <property type="term" value="F:procollagen-proline 4-dioxygenase activity"/>
    <property type="evidence" value="ECO:0007669"/>
    <property type="project" value="TreeGrafter"/>
</dbReference>
<keyword evidence="3" id="KW-0223">Dioxygenase</keyword>
<dbReference type="InterPro" id="IPR044862">
    <property type="entry name" value="Pro_4_hyd_alph_FE2OG_OXY"/>
</dbReference>
<keyword evidence="2" id="KW-0479">Metal-binding</keyword>
<feature type="compositionally biased region" description="Acidic residues" evidence="6">
    <location>
        <begin position="205"/>
        <end position="215"/>
    </location>
</feature>
<proteinExistence type="predicted"/>
<keyword evidence="5" id="KW-0408">Iron</keyword>
<evidence type="ECO:0000256" key="4">
    <source>
        <dbReference type="ARBA" id="ARBA00023002"/>
    </source>
</evidence>
<dbReference type="InterPro" id="IPR006620">
    <property type="entry name" value="Pro_4_hyd_alph"/>
</dbReference>
<evidence type="ECO:0000256" key="3">
    <source>
        <dbReference type="ARBA" id="ARBA00022964"/>
    </source>
</evidence>
<gene>
    <name evidence="8" type="ORF">PSNMU_V1.4_AUG-EV-PASAV3_0009870</name>
</gene>
<feature type="region of interest" description="Disordered" evidence="6">
    <location>
        <begin position="31"/>
        <end position="111"/>
    </location>
</feature>
<dbReference type="EMBL" id="CAACVS010000024">
    <property type="protein sequence ID" value="VEU34285.1"/>
    <property type="molecule type" value="Genomic_DNA"/>
</dbReference>
<reference evidence="8 9" key="1">
    <citation type="submission" date="2019-01" db="EMBL/GenBank/DDBJ databases">
        <authorList>
            <person name="Ferrante I. M."/>
        </authorList>
    </citation>
    <scope>NUCLEOTIDE SEQUENCE [LARGE SCALE GENOMIC DNA]</scope>
    <source>
        <strain evidence="8 9">B856</strain>
    </source>
</reference>